<keyword evidence="1" id="KW-0812">Transmembrane</keyword>
<dbReference type="AlphaFoldDB" id="E8MXK6"/>
<gene>
    <name evidence="2" type="ordered locus">ANT_20610</name>
</gene>
<evidence type="ECO:0000313" key="2">
    <source>
        <dbReference type="EMBL" id="BAJ64087.1"/>
    </source>
</evidence>
<keyword evidence="1" id="KW-0472">Membrane</keyword>
<protein>
    <submittedName>
        <fullName evidence="2">Uncharacterized protein</fullName>
    </submittedName>
</protein>
<dbReference type="EMBL" id="AP012029">
    <property type="protein sequence ID" value="BAJ64087.1"/>
    <property type="molecule type" value="Genomic_DNA"/>
</dbReference>
<dbReference type="Proteomes" id="UP000008922">
    <property type="component" value="Chromosome"/>
</dbReference>
<evidence type="ECO:0000313" key="3">
    <source>
        <dbReference type="Proteomes" id="UP000008922"/>
    </source>
</evidence>
<accession>E8MXK6</accession>
<sequence length="48" mass="5809">MLPCYRKIAIFFTNSFDVFLTFPDMVFVVFLINNRYNQVWTGKPKEEK</sequence>
<keyword evidence="3" id="KW-1185">Reference proteome</keyword>
<proteinExistence type="predicted"/>
<feature type="transmembrane region" description="Helical" evidence="1">
    <location>
        <begin position="12"/>
        <end position="32"/>
    </location>
</feature>
<organism evidence="2 3">
    <name type="scientific">Anaerolinea thermophila (strain DSM 14523 / JCM 11388 / NBRC 100420 / UNI-1)</name>
    <dbReference type="NCBI Taxonomy" id="926569"/>
    <lineage>
        <taxon>Bacteria</taxon>
        <taxon>Bacillati</taxon>
        <taxon>Chloroflexota</taxon>
        <taxon>Anaerolineae</taxon>
        <taxon>Anaerolineales</taxon>
        <taxon>Anaerolineaceae</taxon>
        <taxon>Anaerolinea</taxon>
    </lineage>
</organism>
<name>E8MXK6_ANATU</name>
<dbReference type="HOGENOM" id="CLU_3148849_0_0_0"/>
<keyword evidence="1" id="KW-1133">Transmembrane helix</keyword>
<dbReference type="KEGG" id="atm:ANT_20610"/>
<evidence type="ECO:0000256" key="1">
    <source>
        <dbReference type="SAM" id="Phobius"/>
    </source>
</evidence>
<dbReference type="InParanoid" id="E8MXK6"/>
<reference evidence="2 3" key="1">
    <citation type="submission" date="2010-12" db="EMBL/GenBank/DDBJ databases">
        <title>Whole genome sequence of Anaerolinea thermophila UNI-1.</title>
        <authorList>
            <person name="Narita-Yamada S."/>
            <person name="Kishi E."/>
            <person name="Watanabe Y."/>
            <person name="Takasaki K."/>
            <person name="Ankai A."/>
            <person name="Oguchi A."/>
            <person name="Fukui S."/>
            <person name="Takahashi M."/>
            <person name="Yashiro I."/>
            <person name="Hosoyama A."/>
            <person name="Sekiguchi Y."/>
            <person name="Hanada S."/>
            <person name="Fujita N."/>
        </authorList>
    </citation>
    <scope>NUCLEOTIDE SEQUENCE [LARGE SCALE GENOMIC DNA]</scope>
    <source>
        <strain evidence="3">DSM 14523 / JCM 11388 / NBRC 100420 / UNI-1</strain>
    </source>
</reference>
<dbReference type="STRING" id="926569.ANT_20610"/>